<dbReference type="InterPro" id="IPR028082">
    <property type="entry name" value="Peripla_BP_I"/>
</dbReference>
<dbReference type="PROSITE" id="PS51257">
    <property type="entry name" value="PROKAR_LIPOPROTEIN"/>
    <property type="match status" value="1"/>
</dbReference>
<dbReference type="InterPro" id="IPR050957">
    <property type="entry name" value="BMP_lipoprotein"/>
</dbReference>
<comment type="caution">
    <text evidence="9">The sequence shown here is derived from an EMBL/GenBank/DDBJ whole genome shotgun (WGS) entry which is preliminary data.</text>
</comment>
<name>A0A4R3L2N4_9FIRM</name>
<dbReference type="InterPro" id="IPR003760">
    <property type="entry name" value="PnrA-like"/>
</dbReference>
<evidence type="ECO:0000256" key="6">
    <source>
        <dbReference type="ARBA" id="ARBA00023288"/>
    </source>
</evidence>
<evidence type="ECO:0000256" key="7">
    <source>
        <dbReference type="SAM" id="SignalP"/>
    </source>
</evidence>
<organism evidence="9 10">
    <name type="scientific">Keratinibaculum paraultunense</name>
    <dbReference type="NCBI Taxonomy" id="1278232"/>
    <lineage>
        <taxon>Bacteria</taxon>
        <taxon>Bacillati</taxon>
        <taxon>Bacillota</taxon>
        <taxon>Tissierellia</taxon>
        <taxon>Tissierellales</taxon>
        <taxon>Tepidimicrobiaceae</taxon>
        <taxon>Keratinibaculum</taxon>
    </lineage>
</organism>
<dbReference type="Proteomes" id="UP000294567">
    <property type="component" value="Unassembled WGS sequence"/>
</dbReference>
<dbReference type="CDD" id="cd06354">
    <property type="entry name" value="PBP1_PrnA-like"/>
    <property type="match status" value="1"/>
</dbReference>
<evidence type="ECO:0000256" key="3">
    <source>
        <dbReference type="ARBA" id="ARBA00022475"/>
    </source>
</evidence>
<evidence type="ECO:0000256" key="5">
    <source>
        <dbReference type="ARBA" id="ARBA00023136"/>
    </source>
</evidence>
<accession>A0A4R3L2N4</accession>
<keyword evidence="5" id="KW-0472">Membrane</keyword>
<dbReference type="AlphaFoldDB" id="A0A4R3L2N4"/>
<dbReference type="RefSeq" id="WP_132026439.1">
    <property type="nucleotide sequence ID" value="NZ_CP068564.1"/>
</dbReference>
<feature type="signal peptide" evidence="7">
    <location>
        <begin position="1"/>
        <end position="19"/>
    </location>
</feature>
<dbReference type="EMBL" id="SMAE01000003">
    <property type="protein sequence ID" value="TCS90785.1"/>
    <property type="molecule type" value="Genomic_DNA"/>
</dbReference>
<keyword evidence="6" id="KW-0449">Lipoprotein</keyword>
<dbReference type="PANTHER" id="PTHR34296:SF2">
    <property type="entry name" value="ABC TRANSPORTER GUANOSINE-BINDING PROTEIN NUPN"/>
    <property type="match status" value="1"/>
</dbReference>
<dbReference type="OrthoDB" id="9769871at2"/>
<reference evidence="9 10" key="1">
    <citation type="submission" date="2019-03" db="EMBL/GenBank/DDBJ databases">
        <title>Genomic Encyclopedia of Type Strains, Phase IV (KMG-IV): sequencing the most valuable type-strain genomes for metagenomic binning, comparative biology and taxonomic classification.</title>
        <authorList>
            <person name="Goeker M."/>
        </authorList>
    </citation>
    <scope>NUCLEOTIDE SEQUENCE [LARGE SCALE GENOMIC DNA]</scope>
    <source>
        <strain evidence="9 10">DSM 26752</strain>
    </source>
</reference>
<evidence type="ECO:0000313" key="9">
    <source>
        <dbReference type="EMBL" id="TCS90785.1"/>
    </source>
</evidence>
<sequence>MKKKLLVFLLIGVLVFSMAGCGNNAEKPKSDIKVAMVTDEGGVHDQSFNQSAWEGLKKAEKDFGIKVSYVESQQDADFAPNFETLLDAGNDLIWGIGYKLSDALLDAATNNPDQLYAIVDFSYGDKTPDNVVGVVFKAEQSSFLVGYIAGKMTETNKVGFVGGTAGDVIWGFDYGFQAGVQYAAKELGKEIEILNQYAESFSDVSKGKAIATQMYQQGADIIFHASGDTGNGVIEAAKEQDKWAIGVDRDQNYLAPDNVLTSAMKRVDVGVYNVVKDLVEDNFPGGQTVVYGLEEGAVGIAPTSDKHVPKEILEEVKELEKKIIDGEIEVPYNEETFKEFMKTL</sequence>
<comment type="similarity">
    <text evidence="2">Belongs to the BMP lipoprotein family.</text>
</comment>
<dbReference type="PANTHER" id="PTHR34296">
    <property type="entry name" value="TRANSCRIPTIONAL ACTIVATOR PROTEIN MED"/>
    <property type="match status" value="1"/>
</dbReference>
<keyword evidence="10" id="KW-1185">Reference proteome</keyword>
<evidence type="ECO:0000256" key="4">
    <source>
        <dbReference type="ARBA" id="ARBA00022729"/>
    </source>
</evidence>
<evidence type="ECO:0000256" key="1">
    <source>
        <dbReference type="ARBA" id="ARBA00004193"/>
    </source>
</evidence>
<feature type="chain" id="PRO_5038772514" evidence="7">
    <location>
        <begin position="20"/>
        <end position="344"/>
    </location>
</feature>
<feature type="domain" description="ABC transporter substrate-binding protein PnrA-like" evidence="8">
    <location>
        <begin position="32"/>
        <end position="334"/>
    </location>
</feature>
<evidence type="ECO:0000256" key="2">
    <source>
        <dbReference type="ARBA" id="ARBA00008610"/>
    </source>
</evidence>
<evidence type="ECO:0000259" key="8">
    <source>
        <dbReference type="Pfam" id="PF02608"/>
    </source>
</evidence>
<keyword evidence="3" id="KW-1003">Cell membrane</keyword>
<comment type="subcellular location">
    <subcellularLocation>
        <location evidence="1">Cell membrane</location>
        <topology evidence="1">Lipid-anchor</topology>
    </subcellularLocation>
</comment>
<dbReference type="SUPFAM" id="SSF53822">
    <property type="entry name" value="Periplasmic binding protein-like I"/>
    <property type="match status" value="1"/>
</dbReference>
<gene>
    <name evidence="9" type="ORF">EDD65_10395</name>
</gene>
<dbReference type="Pfam" id="PF02608">
    <property type="entry name" value="Bmp"/>
    <property type="match status" value="1"/>
</dbReference>
<keyword evidence="4 7" id="KW-0732">Signal</keyword>
<proteinExistence type="inferred from homology"/>
<dbReference type="Gene3D" id="3.40.50.2300">
    <property type="match status" value="2"/>
</dbReference>
<evidence type="ECO:0000313" key="10">
    <source>
        <dbReference type="Proteomes" id="UP000294567"/>
    </source>
</evidence>
<protein>
    <submittedName>
        <fullName evidence="9">Nucleoside-binding protein</fullName>
    </submittedName>
</protein>
<dbReference type="GO" id="GO:0005886">
    <property type="term" value="C:plasma membrane"/>
    <property type="evidence" value="ECO:0007669"/>
    <property type="project" value="UniProtKB-SubCell"/>
</dbReference>